<dbReference type="Gene3D" id="3.30.1310.10">
    <property type="entry name" value="Nucleoid-associated protein YbaB-like domain"/>
    <property type="match status" value="1"/>
</dbReference>
<keyword evidence="3" id="KW-1185">Reference proteome</keyword>
<dbReference type="OrthoDB" id="3695809at2"/>
<reference evidence="2 3" key="1">
    <citation type="submission" date="2018-05" db="EMBL/GenBank/DDBJ databases">
        <title>Micromonospora from Atacama Desert.</title>
        <authorList>
            <person name="Carro L."/>
            <person name="Goodfellow M."/>
            <person name="Klenk H.-P."/>
        </authorList>
    </citation>
    <scope>NUCLEOTIDE SEQUENCE [LARGE SCALE GENOMIC DNA]</scope>
    <source>
        <strain evidence="2 3">LB39</strain>
    </source>
</reference>
<evidence type="ECO:0000313" key="2">
    <source>
        <dbReference type="EMBL" id="RQW99166.1"/>
    </source>
</evidence>
<evidence type="ECO:0000313" key="3">
    <source>
        <dbReference type="Proteomes" id="UP000282312"/>
    </source>
</evidence>
<dbReference type="InterPro" id="IPR004401">
    <property type="entry name" value="YbaB/EbfC"/>
</dbReference>
<organism evidence="2 3">
    <name type="scientific">Micromonospora inaquosa</name>
    <dbReference type="NCBI Taxonomy" id="2203716"/>
    <lineage>
        <taxon>Bacteria</taxon>
        <taxon>Bacillati</taxon>
        <taxon>Actinomycetota</taxon>
        <taxon>Actinomycetes</taxon>
        <taxon>Micromonosporales</taxon>
        <taxon>Micromonosporaceae</taxon>
        <taxon>Micromonospora</taxon>
    </lineage>
</organism>
<sequence>MTADVPHAGGLLDPGGAMDRLAEWKGRLDQLATATDAMSERIQELRVTVADGNGLVEVTVDSVGALVDLHLGQRVQRVAPDVVARTIMTTIAAAKRQLADRAQEIVGDTLGTDSPAARAIAERVGQQLRDAEPAAGGPDEQHGRW</sequence>
<proteinExistence type="predicted"/>
<dbReference type="GO" id="GO:0003677">
    <property type="term" value="F:DNA binding"/>
    <property type="evidence" value="ECO:0007669"/>
    <property type="project" value="InterPro"/>
</dbReference>
<evidence type="ECO:0008006" key="4">
    <source>
        <dbReference type="Google" id="ProtNLM"/>
    </source>
</evidence>
<dbReference type="Pfam" id="PF02575">
    <property type="entry name" value="YbaB_DNA_bd"/>
    <property type="match status" value="1"/>
</dbReference>
<dbReference type="EMBL" id="QGSZ01000275">
    <property type="protein sequence ID" value="RQW99166.1"/>
    <property type="molecule type" value="Genomic_DNA"/>
</dbReference>
<accession>A0A3N9WYM0</accession>
<protein>
    <recommendedName>
        <fullName evidence="4">YbaB/EbfC family DNA-binding protein</fullName>
    </recommendedName>
</protein>
<comment type="caution">
    <text evidence="2">The sequence shown here is derived from an EMBL/GenBank/DDBJ whole genome shotgun (WGS) entry which is preliminary data.</text>
</comment>
<feature type="region of interest" description="Disordered" evidence="1">
    <location>
        <begin position="124"/>
        <end position="145"/>
    </location>
</feature>
<dbReference type="SUPFAM" id="SSF82607">
    <property type="entry name" value="YbaB-like"/>
    <property type="match status" value="1"/>
</dbReference>
<name>A0A3N9WYM0_9ACTN</name>
<dbReference type="AlphaFoldDB" id="A0A3N9WYM0"/>
<dbReference type="Proteomes" id="UP000282312">
    <property type="component" value="Unassembled WGS sequence"/>
</dbReference>
<dbReference type="InterPro" id="IPR036894">
    <property type="entry name" value="YbaB-like_sf"/>
</dbReference>
<evidence type="ECO:0000256" key="1">
    <source>
        <dbReference type="SAM" id="MobiDB-lite"/>
    </source>
</evidence>
<gene>
    <name evidence="2" type="ORF">DLJ59_25565</name>
</gene>
<dbReference type="RefSeq" id="WP_124775271.1">
    <property type="nucleotide sequence ID" value="NZ_JBEZFR010000018.1"/>
</dbReference>